<dbReference type="GO" id="GO:0006270">
    <property type="term" value="P:DNA replication initiation"/>
    <property type="evidence" value="ECO:0007669"/>
    <property type="project" value="TreeGrafter"/>
</dbReference>
<dbReference type="GO" id="GO:0006302">
    <property type="term" value="P:double-strand break repair"/>
    <property type="evidence" value="ECO:0007669"/>
    <property type="project" value="InterPro"/>
</dbReference>
<accession>A0A2M8LAP0</accession>
<dbReference type="InterPro" id="IPR005259">
    <property type="entry name" value="PriA"/>
</dbReference>
<dbReference type="GO" id="GO:0006269">
    <property type="term" value="P:DNA replication, synthesis of primer"/>
    <property type="evidence" value="ECO:0007669"/>
    <property type="project" value="UniProtKB-KW"/>
</dbReference>
<keyword evidence="2" id="KW-0235">DNA replication</keyword>
<protein>
    <submittedName>
        <fullName evidence="9">Primosomal protein N</fullName>
    </submittedName>
</protein>
<dbReference type="GO" id="GO:0046872">
    <property type="term" value="F:metal ion binding"/>
    <property type="evidence" value="ECO:0007669"/>
    <property type="project" value="UniProtKB-KW"/>
</dbReference>
<keyword evidence="3" id="KW-0479">Metal-binding</keyword>
<dbReference type="InterPro" id="IPR041222">
    <property type="entry name" value="PriA_3primeBD"/>
</dbReference>
<name>A0A2M8LAP0_9BACT</name>
<evidence type="ECO:0000256" key="4">
    <source>
        <dbReference type="ARBA" id="ARBA00022741"/>
    </source>
</evidence>
<dbReference type="InterPro" id="IPR027417">
    <property type="entry name" value="P-loop_NTPase"/>
</dbReference>
<evidence type="ECO:0000256" key="7">
    <source>
        <dbReference type="ARBA" id="ARBA00023125"/>
    </source>
</evidence>
<keyword evidence="6" id="KW-0067">ATP-binding</keyword>
<dbReference type="GO" id="GO:1990077">
    <property type="term" value="C:primosome complex"/>
    <property type="evidence" value="ECO:0007669"/>
    <property type="project" value="UniProtKB-KW"/>
</dbReference>
<keyword evidence="5" id="KW-0862">Zinc</keyword>
<dbReference type="GO" id="GO:0043138">
    <property type="term" value="F:3'-5' DNA helicase activity"/>
    <property type="evidence" value="ECO:0007669"/>
    <property type="project" value="TreeGrafter"/>
</dbReference>
<dbReference type="GO" id="GO:0003677">
    <property type="term" value="F:DNA binding"/>
    <property type="evidence" value="ECO:0007669"/>
    <property type="project" value="UniProtKB-KW"/>
</dbReference>
<dbReference type="EMBL" id="PFER01000021">
    <property type="protein sequence ID" value="PJE73680.1"/>
    <property type="molecule type" value="Genomic_DNA"/>
</dbReference>
<dbReference type="PANTHER" id="PTHR30580">
    <property type="entry name" value="PRIMOSOMAL PROTEIN N"/>
    <property type="match status" value="1"/>
</dbReference>
<keyword evidence="4" id="KW-0547">Nucleotide-binding</keyword>
<keyword evidence="1" id="KW-0639">Primosome</keyword>
<evidence type="ECO:0000259" key="8">
    <source>
        <dbReference type="Pfam" id="PF17764"/>
    </source>
</evidence>
<comment type="caution">
    <text evidence="9">The sequence shown here is derived from an EMBL/GenBank/DDBJ whole genome shotgun (WGS) entry which is preliminary data.</text>
</comment>
<evidence type="ECO:0000313" key="10">
    <source>
        <dbReference type="Proteomes" id="UP000230959"/>
    </source>
</evidence>
<evidence type="ECO:0000256" key="6">
    <source>
        <dbReference type="ARBA" id="ARBA00022840"/>
    </source>
</evidence>
<evidence type="ECO:0000313" key="9">
    <source>
        <dbReference type="EMBL" id="PJE73680.1"/>
    </source>
</evidence>
<evidence type="ECO:0000256" key="2">
    <source>
        <dbReference type="ARBA" id="ARBA00022705"/>
    </source>
</evidence>
<evidence type="ECO:0000256" key="1">
    <source>
        <dbReference type="ARBA" id="ARBA00022515"/>
    </source>
</evidence>
<reference evidence="10" key="1">
    <citation type="submission" date="2017-09" db="EMBL/GenBank/DDBJ databases">
        <title>Depth-based differentiation of microbial function through sediment-hosted aquifers and enrichment of novel symbionts in the deep terrestrial subsurface.</title>
        <authorList>
            <person name="Probst A.J."/>
            <person name="Ladd B."/>
            <person name="Jarett J.K."/>
            <person name="Geller-Mcgrath D.E."/>
            <person name="Sieber C.M.K."/>
            <person name="Emerson J.B."/>
            <person name="Anantharaman K."/>
            <person name="Thomas B.C."/>
            <person name="Malmstrom R."/>
            <person name="Stieglmeier M."/>
            <person name="Klingl A."/>
            <person name="Woyke T."/>
            <person name="Ryan C.M."/>
            <person name="Banfield J.F."/>
        </authorList>
    </citation>
    <scope>NUCLEOTIDE SEQUENCE [LARGE SCALE GENOMIC DNA]</scope>
</reference>
<proteinExistence type="predicted"/>
<dbReference type="AlphaFoldDB" id="A0A2M8LAP0"/>
<evidence type="ECO:0000256" key="3">
    <source>
        <dbReference type="ARBA" id="ARBA00022723"/>
    </source>
</evidence>
<organism evidence="9 10">
    <name type="scientific">Candidatus Terrybacteria bacterium CG10_big_fil_rev_8_21_14_0_10_41_10</name>
    <dbReference type="NCBI Taxonomy" id="1975026"/>
    <lineage>
        <taxon>Bacteria</taxon>
        <taxon>Candidatus Terryibacteriota</taxon>
    </lineage>
</organism>
<gene>
    <name evidence="9" type="primary">priA</name>
    <name evidence="9" type="ORF">COV02_01240</name>
</gene>
<dbReference type="PANTHER" id="PTHR30580:SF0">
    <property type="entry name" value="PRIMOSOMAL PROTEIN N"/>
    <property type="match status" value="1"/>
</dbReference>
<dbReference type="GO" id="GO:0006310">
    <property type="term" value="P:DNA recombination"/>
    <property type="evidence" value="ECO:0007669"/>
    <property type="project" value="InterPro"/>
</dbReference>
<dbReference type="Pfam" id="PF17764">
    <property type="entry name" value="PriA_3primeBD"/>
    <property type="match status" value="1"/>
</dbReference>
<dbReference type="Proteomes" id="UP000230959">
    <property type="component" value="Unassembled WGS sequence"/>
</dbReference>
<dbReference type="InterPro" id="IPR042115">
    <property type="entry name" value="PriA_3primeBD_sf"/>
</dbReference>
<dbReference type="GO" id="GO:0005524">
    <property type="term" value="F:ATP binding"/>
    <property type="evidence" value="ECO:0007669"/>
    <property type="project" value="UniProtKB-KW"/>
</dbReference>
<keyword evidence="7" id="KW-0238">DNA-binding</keyword>
<dbReference type="Gene3D" id="3.40.50.300">
    <property type="entry name" value="P-loop containing nucleotide triphosphate hydrolases"/>
    <property type="match status" value="1"/>
</dbReference>
<dbReference type="NCBIfam" id="TIGR00595">
    <property type="entry name" value="priA"/>
    <property type="match status" value="1"/>
</dbReference>
<sequence>MVDERGLFCDYMAIKIMKIVHVIPIAKGVPSKKLSYFTAKDVEAGALVLIPVRNRNIPALVDSVEDAKDIKSSIRKSDFNLKKIKSVKSSEFLRPEFVSACKEIAIYFMSGPGTAIKNFVPQAVLDGLSEKKSGEIGTNAKNKKVTAKEFHRGISIIYGLKEERLQHYRSVIRENFAKNKSVFFCLPTISDIMDFSSHLKKGIENYTFVLHNKLPKKKIVEEWERAISENHPILIIATKSFLGLPRKDISDIILDYENSSAYKSQTRPYIDARKSVEIISKHIGSRLIFGDTFARSETAYRQESGEFHSPPIAASRPRVLSEADQVMVNMKELDAPASEEKRSKFTIISPQLLKVLNKTLKYNEKSILFINRKGHSPTTICMDCKRTVLCEKCDSPMVLHKIKGDKKFSTTEEKFFFSCHKCFMETPAMDSCPYCGSWQIKSMGVGLQKITDELAAAMPELKIFTMDSESIKTEKQGQNLIKDFINSPGSVLVGTELIFSFIKEPVERVAIVSVDPLFTLPEFRINEKIFYLLLKLRSLAKKTFLIQTRMPDKSIFQYALRGNVSGFYKEEIENRKLFNYPPFKLLIKLIRESSDEKNLDEETSAAEELLKEWKPTAYRAFIPKIKNLFRQYILIKINPSDWPPKMPEKSEEDSAQTRGERKDYEKLYNTIASLAGVWKIDIDPESLL</sequence>
<dbReference type="Gene3D" id="3.40.1440.60">
    <property type="entry name" value="PriA, 3(prime) DNA-binding domain"/>
    <property type="match status" value="1"/>
</dbReference>
<feature type="domain" description="Primosomal protein N' 3' DNA-binding" evidence="8">
    <location>
        <begin position="36"/>
        <end position="121"/>
    </location>
</feature>
<evidence type="ECO:0000256" key="5">
    <source>
        <dbReference type="ARBA" id="ARBA00022833"/>
    </source>
</evidence>